<dbReference type="InterPro" id="IPR051257">
    <property type="entry name" value="Diverse_CBS-Domain"/>
</dbReference>
<dbReference type="EMBL" id="JAHQXF010000001">
    <property type="protein sequence ID" value="MBV0923622.1"/>
    <property type="molecule type" value="Genomic_DNA"/>
</dbReference>
<keyword evidence="1 2" id="KW-0129">CBS domain</keyword>
<dbReference type="InterPro" id="IPR000644">
    <property type="entry name" value="CBS_dom"/>
</dbReference>
<dbReference type="CDD" id="cd09836">
    <property type="entry name" value="CBS_pair_arch"/>
    <property type="match status" value="1"/>
</dbReference>
<dbReference type="OrthoDB" id="8919at2157"/>
<gene>
    <name evidence="4" type="ORF">KTS45_05350</name>
</gene>
<sequence length="138" mass="14276">MDDIFVGRLMSSPVQTVSADASAASVAEKMIAENISSVVVVDDAGQLEGIVTSTDFVRIAAQGGETDSIPVSEYMSTDVVTTTANESVESVADTLIANGIHHVPVTDETEGVVGMLTTTDLTAYVSGIEEPSPARAQN</sequence>
<feature type="domain" description="CBS" evidence="3">
    <location>
        <begin position="75"/>
        <end position="132"/>
    </location>
</feature>
<evidence type="ECO:0000313" key="4">
    <source>
        <dbReference type="EMBL" id="MBV0923622.1"/>
    </source>
</evidence>
<dbReference type="PROSITE" id="PS51371">
    <property type="entry name" value="CBS"/>
    <property type="match status" value="2"/>
</dbReference>
<dbReference type="Proteomes" id="UP000766550">
    <property type="component" value="Unassembled WGS sequence"/>
</dbReference>
<evidence type="ECO:0000256" key="1">
    <source>
        <dbReference type="ARBA" id="ARBA00023122"/>
    </source>
</evidence>
<protein>
    <submittedName>
        <fullName evidence="4">CBS domain-containing protein</fullName>
    </submittedName>
</protein>
<evidence type="ECO:0000259" key="3">
    <source>
        <dbReference type="PROSITE" id="PS51371"/>
    </source>
</evidence>
<evidence type="ECO:0000256" key="2">
    <source>
        <dbReference type="PROSITE-ProRule" id="PRU00703"/>
    </source>
</evidence>
<dbReference type="Pfam" id="PF00571">
    <property type="entry name" value="CBS"/>
    <property type="match status" value="2"/>
</dbReference>
<dbReference type="SMART" id="SM00116">
    <property type="entry name" value="CBS"/>
    <property type="match status" value="2"/>
</dbReference>
<dbReference type="InterPro" id="IPR046342">
    <property type="entry name" value="CBS_dom_sf"/>
</dbReference>
<organism evidence="4 5">
    <name type="scientific">Haloarcula limicola</name>
    <dbReference type="NCBI Taxonomy" id="1429915"/>
    <lineage>
        <taxon>Archaea</taxon>
        <taxon>Methanobacteriati</taxon>
        <taxon>Methanobacteriota</taxon>
        <taxon>Stenosarchaea group</taxon>
        <taxon>Halobacteria</taxon>
        <taxon>Halobacteriales</taxon>
        <taxon>Haloarculaceae</taxon>
        <taxon>Haloarcula</taxon>
    </lineage>
</organism>
<name>A0A8J8C2W5_9EURY</name>
<evidence type="ECO:0000313" key="5">
    <source>
        <dbReference type="Proteomes" id="UP000766550"/>
    </source>
</evidence>
<reference evidence="4 5" key="1">
    <citation type="submission" date="2021-06" db="EMBL/GenBank/DDBJ databases">
        <title>New haloarchaea isolates fom saline soil.</title>
        <authorList>
            <person name="Duran-Viseras A."/>
            <person name="Sanchez-Porro C.S."/>
            <person name="Ventosa A."/>
        </authorList>
    </citation>
    <scope>NUCLEOTIDE SEQUENCE [LARGE SCALE GENOMIC DNA]</scope>
    <source>
        <strain evidence="4 5">JCM 183640</strain>
    </source>
</reference>
<feature type="domain" description="CBS" evidence="3">
    <location>
        <begin position="10"/>
        <end position="68"/>
    </location>
</feature>
<dbReference type="PANTHER" id="PTHR43080">
    <property type="entry name" value="CBS DOMAIN-CONTAINING PROTEIN CBSX3, MITOCHONDRIAL"/>
    <property type="match status" value="1"/>
</dbReference>
<accession>A0A8J8C2W5</accession>
<dbReference type="Gene3D" id="3.10.580.10">
    <property type="entry name" value="CBS-domain"/>
    <property type="match status" value="1"/>
</dbReference>
<keyword evidence="5" id="KW-1185">Reference proteome</keyword>
<comment type="caution">
    <text evidence="4">The sequence shown here is derived from an EMBL/GenBank/DDBJ whole genome shotgun (WGS) entry which is preliminary data.</text>
</comment>
<dbReference type="RefSeq" id="WP_162316742.1">
    <property type="nucleotide sequence ID" value="NZ_JAHQXF010000001.1"/>
</dbReference>
<dbReference type="PANTHER" id="PTHR43080:SF2">
    <property type="entry name" value="CBS DOMAIN-CONTAINING PROTEIN"/>
    <property type="match status" value="1"/>
</dbReference>
<proteinExistence type="predicted"/>
<dbReference type="SUPFAM" id="SSF54631">
    <property type="entry name" value="CBS-domain pair"/>
    <property type="match status" value="1"/>
</dbReference>
<dbReference type="AlphaFoldDB" id="A0A8J8C2W5"/>